<evidence type="ECO:0000256" key="2">
    <source>
        <dbReference type="ARBA" id="ARBA00022730"/>
    </source>
</evidence>
<keyword evidence="2 5" id="KW-0699">rRNA-binding</keyword>
<evidence type="ECO:0000256" key="5">
    <source>
        <dbReference type="HAMAP-Rule" id="MF_00871"/>
    </source>
</evidence>
<keyword evidence="1 5" id="KW-0820">tRNA-binding</keyword>
<sequence>MRIDKYLKVSRLIKRRTLASEACDQGRVKINSKIAKPSNEVKVGDTIEIQFGNSNVKVEVVSISETVPKNDAKGMYIEKSD</sequence>
<evidence type="ECO:0000256" key="4">
    <source>
        <dbReference type="ARBA" id="ARBA00022917"/>
    </source>
</evidence>
<dbReference type="SUPFAM" id="SSF55174">
    <property type="entry name" value="Alpha-L RNA-binding motif"/>
    <property type="match status" value="1"/>
</dbReference>
<evidence type="ECO:0000259" key="6">
    <source>
        <dbReference type="SMART" id="SM00363"/>
    </source>
</evidence>
<dbReference type="eggNOG" id="COG1188">
    <property type="taxonomic scope" value="Bacteria"/>
</dbReference>
<dbReference type="Proteomes" id="UP000036923">
    <property type="component" value="Unassembled WGS sequence"/>
</dbReference>
<dbReference type="PIRSF" id="PIRSF038881">
    <property type="entry name" value="RNAbp_HP1423"/>
    <property type="match status" value="1"/>
</dbReference>
<dbReference type="RefSeq" id="WP_036942644.1">
    <property type="nucleotide sequence ID" value="NZ_JQKC01000019.1"/>
</dbReference>
<evidence type="ECO:0000256" key="1">
    <source>
        <dbReference type="ARBA" id="ARBA00022555"/>
    </source>
</evidence>
<keyword evidence="8" id="KW-1185">Reference proteome</keyword>
<evidence type="ECO:0000313" key="7">
    <source>
        <dbReference type="EMBL" id="KNY27315.1"/>
    </source>
</evidence>
<keyword evidence="3 5" id="KW-0694">RNA-binding</keyword>
<dbReference type="Gene3D" id="3.10.290.10">
    <property type="entry name" value="RNA-binding S4 domain"/>
    <property type="match status" value="1"/>
</dbReference>
<dbReference type="GO" id="GO:0043023">
    <property type="term" value="F:ribosomal large subunit binding"/>
    <property type="evidence" value="ECO:0007669"/>
    <property type="project" value="UniProtKB-UniRule"/>
</dbReference>
<evidence type="ECO:0000313" key="8">
    <source>
        <dbReference type="Proteomes" id="UP000036923"/>
    </source>
</evidence>
<accession>A0A0L6JNK6</accession>
<proteinExistence type="inferred from homology"/>
<dbReference type="SMART" id="SM00363">
    <property type="entry name" value="S4"/>
    <property type="match status" value="1"/>
</dbReference>
<dbReference type="CDD" id="cd00165">
    <property type="entry name" value="S4"/>
    <property type="match status" value="1"/>
</dbReference>
<dbReference type="GO" id="GO:0019843">
    <property type="term" value="F:rRNA binding"/>
    <property type="evidence" value="ECO:0007669"/>
    <property type="project" value="UniProtKB-UniRule"/>
</dbReference>
<gene>
    <name evidence="5" type="primary">rqcP</name>
    <name evidence="7" type="ORF">Bccel_2586</name>
</gene>
<dbReference type="PROSITE" id="PS50889">
    <property type="entry name" value="S4"/>
    <property type="match status" value="1"/>
</dbReference>
<comment type="subunit">
    <text evidence="5">Associates with stalled 50S ribosomal subunits. Binds to RqcH, 23S rRNA and the P-site tRNA. Does not require RqcH for association with 50S subunits.</text>
</comment>
<reference evidence="8" key="1">
    <citation type="submission" date="2015-07" db="EMBL/GenBank/DDBJ databases">
        <title>Near-Complete Genome Sequence of the Cellulolytic Bacterium Bacteroides (Pseudobacteroides) cellulosolvens ATCC 35603.</title>
        <authorList>
            <person name="Dassa B."/>
            <person name="Utturkar S.M."/>
            <person name="Klingeman D.M."/>
            <person name="Hurt R.A."/>
            <person name="Keller M."/>
            <person name="Xu J."/>
            <person name="Reddy Y.H.K."/>
            <person name="Borovok I."/>
            <person name="Grinberg I.R."/>
            <person name="Lamed R."/>
            <person name="Zhivin O."/>
            <person name="Bayer E.A."/>
            <person name="Brown S.D."/>
        </authorList>
    </citation>
    <scope>NUCLEOTIDE SEQUENCE [LARGE SCALE GENOMIC DNA]</scope>
    <source>
        <strain evidence="8">DSM 2933</strain>
    </source>
</reference>
<dbReference type="InterPro" id="IPR025490">
    <property type="entry name" value="RqcP"/>
</dbReference>
<dbReference type="GO" id="GO:0000049">
    <property type="term" value="F:tRNA binding"/>
    <property type="evidence" value="ECO:0007669"/>
    <property type="project" value="UniProtKB-UniRule"/>
</dbReference>
<dbReference type="EMBL" id="LGTC01000001">
    <property type="protein sequence ID" value="KNY27315.1"/>
    <property type="molecule type" value="Genomic_DNA"/>
</dbReference>
<comment type="similarity">
    <text evidence="5">Belongs to the RqcP family.</text>
</comment>
<comment type="caution">
    <text evidence="7">The sequence shown here is derived from an EMBL/GenBank/DDBJ whole genome shotgun (WGS) entry which is preliminary data.</text>
</comment>
<name>A0A0L6JNK6_9FIRM</name>
<dbReference type="PATRIC" id="fig|398512.5.peg.2694"/>
<protein>
    <recommendedName>
        <fullName evidence="5">RQC P-site tRNA stabilizing factor</fullName>
        <shortName evidence="5">RqcP</shortName>
    </recommendedName>
    <alternativeName>
        <fullName evidence="5">Ribosome-associated protein quality control protein P</fullName>
    </alternativeName>
</protein>
<feature type="domain" description="RNA-binding S4" evidence="6">
    <location>
        <begin position="1"/>
        <end position="62"/>
    </location>
</feature>
<dbReference type="STRING" id="398512.Bccel_2586"/>
<dbReference type="HAMAP" id="MF_00871">
    <property type="entry name" value="RqcP"/>
    <property type="match status" value="1"/>
</dbReference>
<evidence type="ECO:0000256" key="3">
    <source>
        <dbReference type="ARBA" id="ARBA00022884"/>
    </source>
</evidence>
<dbReference type="GO" id="GO:0072344">
    <property type="term" value="P:rescue of stalled ribosome"/>
    <property type="evidence" value="ECO:0007669"/>
    <property type="project" value="UniProtKB-UniRule"/>
</dbReference>
<keyword evidence="4 5" id="KW-0648">Protein biosynthesis</keyword>
<dbReference type="Pfam" id="PF01479">
    <property type="entry name" value="S4"/>
    <property type="match status" value="1"/>
</dbReference>
<comment type="function">
    <text evidence="5">Key component of the ribosome quality control system (RQC), a ribosome-associated complex that mediates the extraction of incompletely synthesized nascent chains from stalled ribosomes and their subsequent degradation. RqcH recruits Ala-charged tRNA, and with RqcP directs the elongation of stalled nascent chains on 50S ribosomal subunits, leading to non-templated C-terminal alanine extensions (Ala tail). The Ala tail promotes nascent chain degradation. RqcP is associated with the translocation-like movement of the peptidyl-tRNA from the A-site into the P-site.</text>
</comment>
<dbReference type="InterPro" id="IPR002942">
    <property type="entry name" value="S4_RNA-bd"/>
</dbReference>
<organism evidence="7 8">
    <name type="scientific">Pseudobacteroides cellulosolvens ATCC 35603 = DSM 2933</name>
    <dbReference type="NCBI Taxonomy" id="398512"/>
    <lineage>
        <taxon>Bacteria</taxon>
        <taxon>Bacillati</taxon>
        <taxon>Bacillota</taxon>
        <taxon>Clostridia</taxon>
        <taxon>Eubacteriales</taxon>
        <taxon>Oscillospiraceae</taxon>
        <taxon>Pseudobacteroides</taxon>
    </lineage>
</organism>
<dbReference type="AlphaFoldDB" id="A0A0L6JNK6"/>
<dbReference type="OrthoDB" id="9805210at2"/>
<dbReference type="InterPro" id="IPR036986">
    <property type="entry name" value="S4_RNA-bd_sf"/>
</dbReference>